<dbReference type="RefSeq" id="WP_038284677.1">
    <property type="nucleotide sequence ID" value="NZ_JPME01000042.1"/>
</dbReference>
<keyword evidence="2" id="KW-1185">Reference proteome</keyword>
<dbReference type="AlphaFoldDB" id="A0A084JCG5"/>
<proteinExistence type="predicted"/>
<dbReference type="InterPro" id="IPR036388">
    <property type="entry name" value="WH-like_DNA-bd_sf"/>
</dbReference>
<dbReference type="Proteomes" id="UP000028525">
    <property type="component" value="Unassembled WGS sequence"/>
</dbReference>
<dbReference type="Pfam" id="PF13412">
    <property type="entry name" value="HTH_24"/>
    <property type="match status" value="1"/>
</dbReference>
<evidence type="ECO:0000313" key="1">
    <source>
        <dbReference type="EMBL" id="KEZ86649.1"/>
    </source>
</evidence>
<reference evidence="1 2" key="1">
    <citation type="submission" date="2014-07" db="EMBL/GenBank/DDBJ databases">
        <title>Draft genome of Clostridium celerecrescens 152B isolated from sediments associated with methane hydrate from Krishna Godavari basin.</title>
        <authorList>
            <person name="Honkalas V.S."/>
            <person name="Dabir A.P."/>
            <person name="Arora P."/>
            <person name="Dhakephalkar P.K."/>
        </authorList>
    </citation>
    <scope>NUCLEOTIDE SEQUENCE [LARGE SCALE GENOMIC DNA]</scope>
    <source>
        <strain evidence="1 2">152B</strain>
    </source>
</reference>
<dbReference type="SUPFAM" id="SSF46785">
    <property type="entry name" value="Winged helix' DNA-binding domain"/>
    <property type="match status" value="1"/>
</dbReference>
<accession>A0A084JCG5</accession>
<dbReference type="STRING" id="29354.IO98_22460"/>
<dbReference type="Gene3D" id="1.10.10.10">
    <property type="entry name" value="Winged helix-like DNA-binding domain superfamily/Winged helix DNA-binding domain"/>
    <property type="match status" value="1"/>
</dbReference>
<gene>
    <name evidence="1" type="ORF">IO98_22460</name>
</gene>
<sequence>MKKSGLQDMKRENLRLIMNVILEKETVSRIELSEIIGLSPSTVSSLTSELIEKGWIVENGVTTPTGGRKRIELSVNSSKGYIAILEIGWRRAVLHFLDLALEKKHSVLISDYYITGNELLEQVTHCLREEAENFCNGKLAGIGLLFQEDMSPSDFNVMYSTSLSSASISFCEAVKTQFKVPVMEEYSQVYSFRQIMKKEESTNSAHIEIGKKVFVSITSNGTFLDMTEGKKADMTPFIENTGKKMSADKLSEGIVNLLQMICMMFPIENVYLSGRLDEGDRLAERINGQLKKSDLLKHAVEVKAIKPVINHMETDLGKRVLKKVICEM</sequence>
<name>A0A084JCG5_9FIRM</name>
<protein>
    <submittedName>
        <fullName evidence="1">Uncharacterized protein</fullName>
    </submittedName>
</protein>
<dbReference type="EMBL" id="JPME01000042">
    <property type="protein sequence ID" value="KEZ86649.1"/>
    <property type="molecule type" value="Genomic_DNA"/>
</dbReference>
<dbReference type="OrthoDB" id="1837184at2"/>
<organism evidence="1 2">
    <name type="scientific">Lacrimispora celerecrescens</name>
    <dbReference type="NCBI Taxonomy" id="29354"/>
    <lineage>
        <taxon>Bacteria</taxon>
        <taxon>Bacillati</taxon>
        <taxon>Bacillota</taxon>
        <taxon>Clostridia</taxon>
        <taxon>Lachnospirales</taxon>
        <taxon>Lachnospiraceae</taxon>
        <taxon>Lacrimispora</taxon>
    </lineage>
</organism>
<evidence type="ECO:0000313" key="2">
    <source>
        <dbReference type="Proteomes" id="UP000028525"/>
    </source>
</evidence>
<dbReference type="InterPro" id="IPR036390">
    <property type="entry name" value="WH_DNA-bd_sf"/>
</dbReference>
<comment type="caution">
    <text evidence="1">The sequence shown here is derived from an EMBL/GenBank/DDBJ whole genome shotgun (WGS) entry which is preliminary data.</text>
</comment>